<organism evidence="2 3">
    <name type="scientific">Vibrio navarrensis</name>
    <dbReference type="NCBI Taxonomy" id="29495"/>
    <lineage>
        <taxon>Bacteria</taxon>
        <taxon>Pseudomonadati</taxon>
        <taxon>Pseudomonadota</taxon>
        <taxon>Gammaproteobacteria</taxon>
        <taxon>Vibrionales</taxon>
        <taxon>Vibrionaceae</taxon>
        <taxon>Vibrio</taxon>
    </lineage>
</organism>
<feature type="transmembrane region" description="Helical" evidence="1">
    <location>
        <begin position="18"/>
        <end position="38"/>
    </location>
</feature>
<proteinExistence type="predicted"/>
<name>A0AAI9CSU3_9VIBR</name>
<evidence type="ECO:0000313" key="3">
    <source>
        <dbReference type="Proteomes" id="UP001253463"/>
    </source>
</evidence>
<dbReference type="EMBL" id="ABNSCA010000003">
    <property type="protein sequence ID" value="ELN6932005.1"/>
    <property type="molecule type" value="Genomic_DNA"/>
</dbReference>
<sequence length="156" mass="18404">MVYHVSKKYLLKKGLEPFFITLFWPLLAHLTSLIIDIDMNKESIWQLEKLSVVLFFITSFITIVRIYFLKNTVLVVDKNGVVYRVRGKVFKFPWSDLSKIRIYKKSSAIIRLDLFPCGKQLRVYFFEGLVDLIDDIEKNSRDKINTLPELIDIKIL</sequence>
<gene>
    <name evidence="2" type="ORF">RZY48_001386</name>
</gene>
<feature type="transmembrane region" description="Helical" evidence="1">
    <location>
        <begin position="50"/>
        <end position="68"/>
    </location>
</feature>
<reference evidence="2" key="1">
    <citation type="submission" date="2023-10" db="EMBL/GenBank/DDBJ databases">
        <authorList>
            <consortium name="PulseNet: The National Subtyping Network for Foodborne Disease Surveillance"/>
        </authorList>
    </citation>
    <scope>NUCLEOTIDE SEQUENCE</scope>
    <source>
        <strain evidence="2">PNUSAV004886</strain>
    </source>
</reference>
<keyword evidence="1" id="KW-1133">Transmembrane helix</keyword>
<dbReference type="AlphaFoldDB" id="A0AAI9CSU3"/>
<comment type="caution">
    <text evidence="2">The sequence shown here is derived from an EMBL/GenBank/DDBJ whole genome shotgun (WGS) entry which is preliminary data.</text>
</comment>
<keyword evidence="1" id="KW-0472">Membrane</keyword>
<evidence type="ECO:0000256" key="1">
    <source>
        <dbReference type="SAM" id="Phobius"/>
    </source>
</evidence>
<protein>
    <submittedName>
        <fullName evidence="2">Uncharacterized protein</fullName>
    </submittedName>
</protein>
<dbReference type="Proteomes" id="UP001253463">
    <property type="component" value="Unassembled WGS sequence"/>
</dbReference>
<accession>A0AAI9CSU3</accession>
<keyword evidence="1" id="KW-0812">Transmembrane</keyword>
<evidence type="ECO:0000313" key="2">
    <source>
        <dbReference type="EMBL" id="ELN6932005.1"/>
    </source>
</evidence>